<comment type="caution">
    <text evidence="1">The sequence shown here is derived from an EMBL/GenBank/DDBJ whole genome shotgun (WGS) entry which is preliminary data.</text>
</comment>
<evidence type="ECO:0000313" key="1">
    <source>
        <dbReference type="EMBL" id="GAW91631.1"/>
    </source>
</evidence>
<dbReference type="AlphaFoldDB" id="A0A1Z5HQP0"/>
<dbReference type="GO" id="GO:0006355">
    <property type="term" value="P:regulation of DNA-templated transcription"/>
    <property type="evidence" value="ECO:0007669"/>
    <property type="project" value="InterPro"/>
</dbReference>
<protein>
    <recommendedName>
        <fullName evidence="3">Veg protein</fullName>
    </recommendedName>
</protein>
<reference evidence="2" key="1">
    <citation type="journal article" date="2017" name="Appl. Environ. Microbiol.">
        <title>Genomic analysis of Calderihabitans maritimus KKC1, a thermophilic hydrogenogenic carboxydotrophic bacterium isolated from marine sediment.</title>
        <authorList>
            <person name="Omae K."/>
            <person name="Yoneda Y."/>
            <person name="Fukuyama Y."/>
            <person name="Yoshida T."/>
            <person name="Sako Y."/>
        </authorList>
    </citation>
    <scope>NUCLEOTIDE SEQUENCE [LARGE SCALE GENOMIC DNA]</scope>
    <source>
        <strain evidence="2">KKC1</strain>
    </source>
</reference>
<evidence type="ECO:0000313" key="2">
    <source>
        <dbReference type="Proteomes" id="UP000197032"/>
    </source>
</evidence>
<keyword evidence="2" id="KW-1185">Reference proteome</keyword>
<organism evidence="1 2">
    <name type="scientific">Calderihabitans maritimus</name>
    <dbReference type="NCBI Taxonomy" id="1246530"/>
    <lineage>
        <taxon>Bacteria</taxon>
        <taxon>Bacillati</taxon>
        <taxon>Bacillota</taxon>
        <taxon>Clostridia</taxon>
        <taxon>Neomoorellales</taxon>
        <taxon>Calderihabitantaceae</taxon>
        <taxon>Calderihabitans</taxon>
    </lineage>
</organism>
<dbReference type="PIRSF" id="PIRSF037257">
    <property type="entry name" value="DUF1021"/>
    <property type="match status" value="1"/>
</dbReference>
<proteinExistence type="predicted"/>
<name>A0A1Z5HQP0_9FIRM</name>
<dbReference type="RefSeq" id="WP_088553138.1">
    <property type="nucleotide sequence ID" value="NZ_BDGJ01000023.1"/>
</dbReference>
<dbReference type="OrthoDB" id="5469at2"/>
<gene>
    <name evidence="1" type="ORF">KKC1_07920</name>
</gene>
<dbReference type="PANTHER" id="PTHR40026">
    <property type="entry name" value="PROTEIN VEG"/>
    <property type="match status" value="1"/>
</dbReference>
<accession>A0A1Z5HQP0</accession>
<dbReference type="Pfam" id="PF06257">
    <property type="entry name" value="VEG"/>
    <property type="match status" value="1"/>
</dbReference>
<dbReference type="Proteomes" id="UP000197032">
    <property type="component" value="Unassembled WGS sequence"/>
</dbReference>
<dbReference type="PANTHER" id="PTHR40026:SF1">
    <property type="entry name" value="PROTEIN VEG"/>
    <property type="match status" value="1"/>
</dbReference>
<dbReference type="EMBL" id="BDGJ01000023">
    <property type="protein sequence ID" value="GAW91631.1"/>
    <property type="molecule type" value="Genomic_DNA"/>
</dbReference>
<sequence length="92" mass="10358">MAAKGILSAIKEDLDAYVGKKIRLKANRGRKKVIERVGILEKTYPNIFVVKLDEKKNSVRRVSFSYTDILTEAVELTVCREDGEVKICGNKS</sequence>
<evidence type="ECO:0008006" key="3">
    <source>
        <dbReference type="Google" id="ProtNLM"/>
    </source>
</evidence>
<dbReference type="InterPro" id="IPR009366">
    <property type="entry name" value="Protein_Veg"/>
</dbReference>
<dbReference type="Gene3D" id="2.30.30.100">
    <property type="match status" value="1"/>
</dbReference>